<dbReference type="Gene3D" id="3.30.1780.10">
    <property type="entry name" value="ornithine cyclodeaminase, domain 1"/>
    <property type="match status" value="1"/>
</dbReference>
<dbReference type="GO" id="GO:0005737">
    <property type="term" value="C:cytoplasm"/>
    <property type="evidence" value="ECO:0007669"/>
    <property type="project" value="TreeGrafter"/>
</dbReference>
<dbReference type="EC" id="4.3.1.12" evidence="1"/>
<dbReference type="HOGENOM" id="CLU_042088_2_0_12"/>
<dbReference type="RefSeq" id="WP_013253181.1">
    <property type="nucleotide sequence ID" value="NC_014364.1"/>
</dbReference>
<dbReference type="EMBL" id="CP002116">
    <property type="protein sequence ID" value="ADK79717.1"/>
    <property type="molecule type" value="Genomic_DNA"/>
</dbReference>
<dbReference type="eggNOG" id="COG2423">
    <property type="taxonomic scope" value="Bacteria"/>
</dbReference>
<dbReference type="AlphaFoldDB" id="E1RBI7"/>
<dbReference type="GO" id="GO:0008473">
    <property type="term" value="F:ornithine cyclodeaminase activity"/>
    <property type="evidence" value="ECO:0007669"/>
    <property type="project" value="UniProtKB-EC"/>
</dbReference>
<dbReference type="Pfam" id="PF02423">
    <property type="entry name" value="OCD_Mu_crystall"/>
    <property type="match status" value="1"/>
</dbReference>
<dbReference type="InterPro" id="IPR023401">
    <property type="entry name" value="ODC_N"/>
</dbReference>
<proteinExistence type="predicted"/>
<dbReference type="OrthoDB" id="9792005at2"/>
<dbReference type="KEGG" id="ssm:Spirs_0572"/>
<dbReference type="InterPro" id="IPR036291">
    <property type="entry name" value="NAD(P)-bd_dom_sf"/>
</dbReference>
<dbReference type="PANTHER" id="PTHR13812">
    <property type="entry name" value="KETIMINE REDUCTASE MU-CRYSTALLIN"/>
    <property type="match status" value="1"/>
</dbReference>
<dbReference type="Gene3D" id="3.40.50.720">
    <property type="entry name" value="NAD(P)-binding Rossmann-like Domain"/>
    <property type="match status" value="1"/>
</dbReference>
<dbReference type="SUPFAM" id="SSF51735">
    <property type="entry name" value="NAD(P)-binding Rossmann-fold domains"/>
    <property type="match status" value="1"/>
</dbReference>
<dbReference type="STRING" id="573413.Spirs_0572"/>
<evidence type="ECO:0000313" key="1">
    <source>
        <dbReference type="EMBL" id="ADK79717.1"/>
    </source>
</evidence>
<dbReference type="NCBIfam" id="NF006141">
    <property type="entry name" value="PRK08291.1"/>
    <property type="match status" value="1"/>
</dbReference>
<sequence>MQKAEIYIVNEDELVESVRLDGSIIEAVEHAFGELQKGNATVPPIMMIPVPERTGEVDVKSAFIKGLDSLAIKVASGFFENGKLGLPSASGQMLVLSAVTGFLEAVLLDNGYLTQVRTGAAGAIAAKYLAPSVVENAGVIGAGTQARFQMRGLYHMRPFKRIFTWSPDSDEIRDAYVEDMSRELGVEVIKAEDAEEVVRNCQSVTTTTPARSPFIRASWLHPGLHITAMGSDTEEKQEIEADVFAKADIVACDLKSQCFRLGELRSARAAGSISDETSVIELGELVNGVKKGRDNDKQITVCDLTGVGIQDTAIALEALARVKAADKGLKIGGR</sequence>
<dbReference type="PIRSF" id="PIRSF001439">
    <property type="entry name" value="CryM"/>
    <property type="match status" value="1"/>
</dbReference>
<organism evidence="1 2">
    <name type="scientific">Sediminispirochaeta smaragdinae (strain DSM 11293 / JCM 15392 / SEBR 4228)</name>
    <name type="common">Spirochaeta smaragdinae</name>
    <dbReference type="NCBI Taxonomy" id="573413"/>
    <lineage>
        <taxon>Bacteria</taxon>
        <taxon>Pseudomonadati</taxon>
        <taxon>Spirochaetota</taxon>
        <taxon>Spirochaetia</taxon>
        <taxon>Spirochaetales</taxon>
        <taxon>Spirochaetaceae</taxon>
        <taxon>Sediminispirochaeta</taxon>
    </lineage>
</organism>
<dbReference type="PANTHER" id="PTHR13812:SF19">
    <property type="entry name" value="KETIMINE REDUCTASE MU-CRYSTALLIN"/>
    <property type="match status" value="1"/>
</dbReference>
<keyword evidence="1" id="KW-0456">Lyase</keyword>
<gene>
    <name evidence="1" type="ordered locus">Spirs_0572</name>
</gene>
<name>E1RBI7_SEDSS</name>
<dbReference type="InterPro" id="IPR003462">
    <property type="entry name" value="ODC_Mu_crystall"/>
</dbReference>
<protein>
    <submittedName>
        <fullName evidence="1">Ornithine cyclodeaminase</fullName>
        <ecNumber evidence="1">4.3.1.12</ecNumber>
    </submittedName>
</protein>
<evidence type="ECO:0000313" key="2">
    <source>
        <dbReference type="Proteomes" id="UP000002318"/>
    </source>
</evidence>
<reference evidence="2" key="1">
    <citation type="journal article" date="2010" name="Stand. Genomic Sci.">
        <title>Complete genome sequence of Spirochaeta smaragdinae type strain (SEBR 4228).</title>
        <authorList>
            <person name="Mavromatis K."/>
            <person name="Yasawong M."/>
            <person name="Chertkov O."/>
            <person name="Lapidus A."/>
            <person name="Lucas S."/>
            <person name="Nolan M."/>
            <person name="Del Rio T.G."/>
            <person name="Tice H."/>
            <person name="Cheng J.F."/>
            <person name="Pitluck S."/>
            <person name="Liolios K."/>
            <person name="Ivanova N."/>
            <person name="Tapia R."/>
            <person name="Han C."/>
            <person name="Bruce D."/>
            <person name="Goodwin L."/>
            <person name="Pati A."/>
            <person name="Chen A."/>
            <person name="Palaniappan K."/>
            <person name="Land M."/>
            <person name="Hauser L."/>
            <person name="Chang Y.J."/>
            <person name="Jeffries C.D."/>
            <person name="Detter J.C."/>
            <person name="Rohde M."/>
            <person name="Brambilla E."/>
            <person name="Spring S."/>
            <person name="Goker M."/>
            <person name="Sikorski J."/>
            <person name="Woyke T."/>
            <person name="Bristow J."/>
            <person name="Eisen J.A."/>
            <person name="Markowitz V."/>
            <person name="Hugenholtz P."/>
            <person name="Klenk H.P."/>
            <person name="Kyrpides N.C."/>
        </authorList>
    </citation>
    <scope>NUCLEOTIDE SEQUENCE [LARGE SCALE GENOMIC DNA]</scope>
    <source>
        <strain evidence="2">DSM 11293 / JCM 15392 / SEBR 4228</strain>
    </source>
</reference>
<keyword evidence="2" id="KW-1185">Reference proteome</keyword>
<accession>E1RBI7</accession>
<dbReference type="Proteomes" id="UP000002318">
    <property type="component" value="Chromosome"/>
</dbReference>